<keyword evidence="7 15" id="KW-0408">Iron</keyword>
<keyword evidence="19" id="KW-1185">Reference proteome</keyword>
<dbReference type="InterPro" id="IPR037237">
    <property type="entry name" value="IlvD/EDD_N"/>
</dbReference>
<keyword evidence="9 15" id="KW-0456">Lyase</keyword>
<dbReference type="InterPro" id="IPR000581">
    <property type="entry name" value="ILV_EDD_N"/>
</dbReference>
<feature type="domain" description="Dihydroxy-acid/6-phosphogluconate dehydratase N-terminal" evidence="16">
    <location>
        <begin position="34"/>
        <end position="350"/>
    </location>
</feature>
<dbReference type="Pfam" id="PF24877">
    <property type="entry name" value="ILV_EDD_C"/>
    <property type="match status" value="1"/>
</dbReference>
<dbReference type="SUPFAM" id="SSF52016">
    <property type="entry name" value="LeuD/IlvD-like"/>
    <property type="match status" value="1"/>
</dbReference>
<keyword evidence="5 15" id="KW-0479">Metal-binding</keyword>
<dbReference type="NCBIfam" id="TIGR00110">
    <property type="entry name" value="ilvD"/>
    <property type="match status" value="1"/>
</dbReference>
<dbReference type="InterPro" id="IPR056740">
    <property type="entry name" value="ILV_EDD_C"/>
</dbReference>
<evidence type="ECO:0000313" key="19">
    <source>
        <dbReference type="Proteomes" id="UP000325787"/>
    </source>
</evidence>
<evidence type="ECO:0000256" key="14">
    <source>
        <dbReference type="ARBA" id="ARBA00029490"/>
    </source>
</evidence>
<evidence type="ECO:0000256" key="6">
    <source>
        <dbReference type="ARBA" id="ARBA00022842"/>
    </source>
</evidence>
<dbReference type="OrthoDB" id="4744252at2"/>
<evidence type="ECO:0000256" key="12">
    <source>
        <dbReference type="ARBA" id="ARBA00029436"/>
    </source>
</evidence>
<comment type="subunit">
    <text evidence="15">Homodimer.</text>
</comment>
<organism evidence="18 19">
    <name type="scientific">Saccharothrix syringae</name>
    <name type="common">Nocardiopsis syringae</name>
    <dbReference type="NCBI Taxonomy" id="103733"/>
    <lineage>
        <taxon>Bacteria</taxon>
        <taxon>Bacillati</taxon>
        <taxon>Actinomycetota</taxon>
        <taxon>Actinomycetes</taxon>
        <taxon>Pseudonocardiales</taxon>
        <taxon>Pseudonocardiaceae</taxon>
        <taxon>Saccharothrix</taxon>
    </lineage>
</organism>
<dbReference type="HAMAP" id="MF_00012">
    <property type="entry name" value="IlvD"/>
    <property type="match status" value="1"/>
</dbReference>
<dbReference type="Pfam" id="PF00920">
    <property type="entry name" value="ILVD_EDD_N"/>
    <property type="match status" value="1"/>
</dbReference>
<evidence type="ECO:0000256" key="9">
    <source>
        <dbReference type="ARBA" id="ARBA00023239"/>
    </source>
</evidence>
<dbReference type="InterPro" id="IPR050165">
    <property type="entry name" value="DHAD_IlvD/Edd"/>
</dbReference>
<evidence type="ECO:0000256" key="15">
    <source>
        <dbReference type="HAMAP-Rule" id="MF_00012"/>
    </source>
</evidence>
<comment type="caution">
    <text evidence="15">Lacks conserved residue(s) required for the propagation of feature annotation.</text>
</comment>
<evidence type="ECO:0000259" key="17">
    <source>
        <dbReference type="Pfam" id="PF24877"/>
    </source>
</evidence>
<comment type="function">
    <text evidence="15">Functions in the biosynthesis of branched-chain amino acids. Catalyzes the dehydration of (2R,3R)-2,3-dihydroxy-3-methylpentanoate (2,3-dihydroxy-3-methylvalerate) into 2-oxo-3-methylpentanoate (2-oxo-3-methylvalerate) and of (2R)-2,3-dihydroxy-3-methylbutanoate (2,3-dihydroxyisovalerate) into 2-oxo-3-methylbutanoate (2-oxoisovalerate), the penultimate precursor to L-isoleucine and L-valine, respectively.</text>
</comment>
<keyword evidence="8 15" id="KW-0411">Iron-sulfur</keyword>
<proteinExistence type="inferred from homology"/>
<gene>
    <name evidence="15 18" type="primary">ilvD</name>
    <name evidence="18" type="ORF">EKG83_18590</name>
</gene>
<dbReference type="PROSITE" id="PS00887">
    <property type="entry name" value="ILVD_EDD_2"/>
    <property type="match status" value="1"/>
</dbReference>
<dbReference type="PANTHER" id="PTHR21000">
    <property type="entry name" value="DIHYDROXY-ACID DEHYDRATASE DAD"/>
    <property type="match status" value="1"/>
</dbReference>
<comment type="cofactor">
    <cofactor evidence="1 15">
        <name>Mg(2+)</name>
        <dbReference type="ChEBI" id="CHEBI:18420"/>
    </cofactor>
</comment>
<comment type="catalytic activity">
    <reaction evidence="11">
        <text>(2R)-2,3-dihydroxy-3-methylbutanoate = 3-methyl-2-oxobutanoate + H2O</text>
        <dbReference type="Rhea" id="RHEA:24809"/>
        <dbReference type="ChEBI" id="CHEBI:11851"/>
        <dbReference type="ChEBI" id="CHEBI:15377"/>
        <dbReference type="ChEBI" id="CHEBI:49072"/>
        <dbReference type="EC" id="4.2.1.9"/>
    </reaction>
    <physiologicalReaction direction="left-to-right" evidence="11">
        <dbReference type="Rhea" id="RHEA:24810"/>
    </physiologicalReaction>
</comment>
<dbReference type="UniPathway" id="UPA00047">
    <property type="reaction ID" value="UER00057"/>
</dbReference>
<keyword evidence="3 15" id="KW-0028">Amino-acid biosynthesis</keyword>
<keyword evidence="4 15" id="KW-0001">2Fe-2S</keyword>
<reference evidence="19" key="1">
    <citation type="journal article" date="2021" name="Curr. Microbiol.">
        <title>Complete genome of nocamycin-producing strain Saccharothrix syringae NRRL B-16468 reveals the biosynthetic potential for secondary metabolites.</title>
        <authorList>
            <person name="Mo X."/>
            <person name="Yang S."/>
        </authorList>
    </citation>
    <scope>NUCLEOTIDE SEQUENCE [LARGE SCALE GENOMIC DNA]</scope>
    <source>
        <strain evidence="19">ATCC 51364 / DSM 43886 / JCM 6844 / KCTC 9398 / NBRC 14523 / NRRL B-16468 / INA 2240</strain>
    </source>
</reference>
<dbReference type="UniPathway" id="UPA00049">
    <property type="reaction ID" value="UER00061"/>
</dbReference>
<dbReference type="GO" id="GO:0051537">
    <property type="term" value="F:2 iron, 2 sulfur cluster binding"/>
    <property type="evidence" value="ECO:0007669"/>
    <property type="project" value="UniProtKB-UniRule"/>
</dbReference>
<evidence type="ECO:0000256" key="5">
    <source>
        <dbReference type="ARBA" id="ARBA00022723"/>
    </source>
</evidence>
<feature type="domain" description="Dihydroxy-acid/6-phosphogluconate dehydratase C-terminal" evidence="17">
    <location>
        <begin position="362"/>
        <end position="551"/>
    </location>
</feature>
<evidence type="ECO:0000256" key="7">
    <source>
        <dbReference type="ARBA" id="ARBA00023004"/>
    </source>
</evidence>
<dbReference type="EC" id="4.2.1.9" evidence="14 15"/>
<dbReference type="GO" id="GO:0004160">
    <property type="term" value="F:dihydroxy-acid dehydratase activity"/>
    <property type="evidence" value="ECO:0007669"/>
    <property type="project" value="UniProtKB-UniRule"/>
</dbReference>
<dbReference type="NCBIfam" id="NF002068">
    <property type="entry name" value="PRK00911.1"/>
    <property type="match status" value="1"/>
</dbReference>
<dbReference type="AlphaFoldDB" id="A0A5Q0GZS7"/>
<dbReference type="EMBL" id="CP034550">
    <property type="protein sequence ID" value="QFZ19185.1"/>
    <property type="molecule type" value="Genomic_DNA"/>
</dbReference>
<comment type="cofactor">
    <cofactor evidence="15">
        <name>[2Fe-2S] cluster</name>
        <dbReference type="ChEBI" id="CHEBI:190135"/>
    </cofactor>
    <text evidence="15">Binds 1 [2Fe-2S] cluster per subunit. This cluster acts as a Lewis acid cofactor.</text>
</comment>
<dbReference type="GO" id="GO:0009097">
    <property type="term" value="P:isoleucine biosynthetic process"/>
    <property type="evidence" value="ECO:0007669"/>
    <property type="project" value="UniProtKB-UniRule"/>
</dbReference>
<feature type="binding site" evidence="15">
    <location>
        <position position="123"/>
    </location>
    <ligand>
        <name>Mg(2+)</name>
        <dbReference type="ChEBI" id="CHEBI:18420"/>
    </ligand>
</feature>
<dbReference type="GO" id="GO:0009099">
    <property type="term" value="P:L-valine biosynthetic process"/>
    <property type="evidence" value="ECO:0007669"/>
    <property type="project" value="UniProtKB-UniRule"/>
</dbReference>
<sequence>MRNHRSRVLFEGRDRAPARSFVRGMGLTDEDIAKPQVGVVHCWVGTMPCNLNHRVLAGRVAEGVRAAGGNPVEVNTIAVSDGITMGTEGMRMSLVSREVIADSIELVGRAHMFDALVTIVGCDKTVPAAAMAHVRLDLPGVVLYSGSIRPGRFRGRDVTVMDVFEAVGANAAGELDDAGLRELEENACPAPGACGGQYTANTMATALEFLGLSPMGSASPPAADARKDEVAREAGRLVLRLLDQDLTPGRLLGPASFENAVAAGAATGGSTNLVLHLLAIAREAGVPLDLAAIDGISRRTPLLADLKPGGRYTAVDLDRAGGTRLVGRRMLEAGALRGEALTVTGRTIAEEVRDAPAAPGQDVVADAGRPLSPTGGLVVLTGNLAPDGGVLKVAGHTRTTHVGPARVFDSEEAAMAAVQARQVVAGDVVVIRYEGPKGGPGMREMLGVTAALVGQGLGERVALLTDGRFSGATRGLMIGHVAPEAAEAGPIAALRDGDVVTVDVGRRLLRVDLTDEELGRRLADWVPPEPRYPGGVMAKYRKLVSSAALGAVTG</sequence>
<comment type="pathway">
    <text evidence="12 15">Amino-acid biosynthesis; L-valine biosynthesis; L-valine from pyruvate: step 3/4.</text>
</comment>
<keyword evidence="6 15" id="KW-0460">Magnesium</keyword>
<dbReference type="RefSeq" id="WP_033434173.1">
    <property type="nucleotide sequence ID" value="NZ_CP034550.1"/>
</dbReference>
<name>A0A5Q0GZS7_SACSY</name>
<dbReference type="InterPro" id="IPR004404">
    <property type="entry name" value="DihydroxyA_deHydtase"/>
</dbReference>
<keyword evidence="10 15" id="KW-0100">Branched-chain amino acid biosynthesis</keyword>
<dbReference type="PANTHER" id="PTHR21000:SF5">
    <property type="entry name" value="DIHYDROXY-ACID DEHYDRATASE, MITOCHONDRIAL"/>
    <property type="match status" value="1"/>
</dbReference>
<feature type="binding site" evidence="15">
    <location>
        <position position="81"/>
    </location>
    <ligand>
        <name>Mg(2+)</name>
        <dbReference type="ChEBI" id="CHEBI:18420"/>
    </ligand>
</feature>
<dbReference type="Proteomes" id="UP000325787">
    <property type="component" value="Chromosome"/>
</dbReference>
<evidence type="ECO:0000256" key="2">
    <source>
        <dbReference type="ARBA" id="ARBA00006486"/>
    </source>
</evidence>
<evidence type="ECO:0000256" key="3">
    <source>
        <dbReference type="ARBA" id="ARBA00022605"/>
    </source>
</evidence>
<comment type="catalytic activity">
    <reaction evidence="15">
        <text>(2R,3R)-2,3-dihydroxy-3-methylpentanoate = (S)-3-methyl-2-oxopentanoate + H2O</text>
        <dbReference type="Rhea" id="RHEA:27694"/>
        <dbReference type="ChEBI" id="CHEBI:15377"/>
        <dbReference type="ChEBI" id="CHEBI:35146"/>
        <dbReference type="ChEBI" id="CHEBI:49258"/>
        <dbReference type="EC" id="4.2.1.9"/>
    </reaction>
</comment>
<evidence type="ECO:0000256" key="10">
    <source>
        <dbReference type="ARBA" id="ARBA00023304"/>
    </source>
</evidence>
<dbReference type="FunFam" id="3.50.30.80:FF:000001">
    <property type="entry name" value="Dihydroxy-acid dehydratase"/>
    <property type="match status" value="1"/>
</dbReference>
<evidence type="ECO:0000259" key="16">
    <source>
        <dbReference type="Pfam" id="PF00920"/>
    </source>
</evidence>
<dbReference type="Gene3D" id="3.50.30.80">
    <property type="entry name" value="IlvD/EDD C-terminal domain-like"/>
    <property type="match status" value="1"/>
</dbReference>
<feature type="binding site" description="via carbamate group" evidence="15">
    <location>
        <position position="124"/>
    </location>
    <ligand>
        <name>Mg(2+)</name>
        <dbReference type="ChEBI" id="CHEBI:18420"/>
    </ligand>
</feature>
<accession>A0A5Q0GZS7</accession>
<feature type="modified residue" description="N6-carboxylysine" evidence="15">
    <location>
        <position position="124"/>
    </location>
</feature>
<evidence type="ECO:0000256" key="11">
    <source>
        <dbReference type="ARBA" id="ARBA00029304"/>
    </source>
</evidence>
<dbReference type="KEGG" id="ssyi:EKG83_18590"/>
<feature type="active site" description="Proton acceptor" evidence="15">
    <location>
        <position position="470"/>
    </location>
</feature>
<evidence type="ECO:0000256" key="13">
    <source>
        <dbReference type="ARBA" id="ARBA00029437"/>
    </source>
</evidence>
<dbReference type="PROSITE" id="PS00886">
    <property type="entry name" value="ILVD_EDD_1"/>
    <property type="match status" value="1"/>
</dbReference>
<dbReference type="InterPro" id="IPR020558">
    <property type="entry name" value="DiOHA_6PGluconate_deHydtase_CS"/>
</dbReference>
<feature type="binding site" evidence="15">
    <location>
        <position position="49"/>
    </location>
    <ligand>
        <name>[2Fe-2S] cluster</name>
        <dbReference type="ChEBI" id="CHEBI:190135"/>
    </ligand>
</feature>
<dbReference type="GO" id="GO:0000287">
    <property type="term" value="F:magnesium ion binding"/>
    <property type="evidence" value="ECO:0007669"/>
    <property type="project" value="UniProtKB-UniRule"/>
</dbReference>
<comment type="similarity">
    <text evidence="2 15">Belongs to the IlvD/Edd family.</text>
</comment>
<feature type="binding site" evidence="15">
    <location>
        <position position="444"/>
    </location>
    <ligand>
        <name>Mg(2+)</name>
        <dbReference type="ChEBI" id="CHEBI:18420"/>
    </ligand>
</feature>
<evidence type="ECO:0000313" key="18">
    <source>
        <dbReference type="EMBL" id="QFZ19185.1"/>
    </source>
</evidence>
<evidence type="ECO:0000256" key="1">
    <source>
        <dbReference type="ARBA" id="ARBA00001946"/>
    </source>
</evidence>
<comment type="pathway">
    <text evidence="13 15">Amino-acid biosynthesis; L-isoleucine biosynthesis; L-isoleucine from 2-oxobutanoate: step 3/4.</text>
</comment>
<evidence type="ECO:0000256" key="4">
    <source>
        <dbReference type="ARBA" id="ARBA00022714"/>
    </source>
</evidence>
<dbReference type="InterPro" id="IPR042096">
    <property type="entry name" value="Dihydro-acid_dehy_C"/>
</dbReference>
<dbReference type="SUPFAM" id="SSF143975">
    <property type="entry name" value="IlvD/EDD N-terminal domain-like"/>
    <property type="match status" value="1"/>
</dbReference>
<evidence type="ECO:0000256" key="8">
    <source>
        <dbReference type="ARBA" id="ARBA00023014"/>
    </source>
</evidence>
<protein>
    <recommendedName>
        <fullName evidence="14 15">Dihydroxy-acid dehydratase</fullName>
        <shortName evidence="15">DAD</shortName>
        <ecNumber evidence="14 15">4.2.1.9</ecNumber>
    </recommendedName>
</protein>